<keyword evidence="2" id="KW-0677">Repeat</keyword>
<accession>A0A8H6SFY0</accession>
<evidence type="ECO:0000313" key="3">
    <source>
        <dbReference type="EMBL" id="KAF7298828.1"/>
    </source>
</evidence>
<name>A0A8H6SFY0_9AGAR</name>
<evidence type="ECO:0000256" key="2">
    <source>
        <dbReference type="ARBA" id="ARBA00022737"/>
    </source>
</evidence>
<keyword evidence="1" id="KW-0853">WD repeat</keyword>
<dbReference type="InterPro" id="IPR015943">
    <property type="entry name" value="WD40/YVTN_repeat-like_dom_sf"/>
</dbReference>
<dbReference type="GO" id="GO:0080008">
    <property type="term" value="C:Cul4-RING E3 ubiquitin ligase complex"/>
    <property type="evidence" value="ECO:0007669"/>
    <property type="project" value="TreeGrafter"/>
</dbReference>
<dbReference type="PANTHER" id="PTHR44472">
    <property type="entry name" value="DDB1- AND CUL4-ASSOCIATED FACTOR 4-RELATED"/>
    <property type="match status" value="1"/>
</dbReference>
<reference evidence="3" key="1">
    <citation type="submission" date="2020-05" db="EMBL/GenBank/DDBJ databases">
        <title>Mycena genomes resolve the evolution of fungal bioluminescence.</title>
        <authorList>
            <person name="Tsai I.J."/>
        </authorList>
    </citation>
    <scope>NUCLEOTIDE SEQUENCE</scope>
    <source>
        <strain evidence="3">171206Taipei</strain>
    </source>
</reference>
<dbReference type="InterPro" id="IPR036322">
    <property type="entry name" value="WD40_repeat_dom_sf"/>
</dbReference>
<dbReference type="RefSeq" id="XP_037218216.1">
    <property type="nucleotide sequence ID" value="XM_037364974.1"/>
</dbReference>
<evidence type="ECO:0008006" key="5">
    <source>
        <dbReference type="Google" id="ProtNLM"/>
    </source>
</evidence>
<dbReference type="PANTHER" id="PTHR44472:SF1">
    <property type="entry name" value="DDB1 AND CUL4 ASSOCIATED FACTOR 4"/>
    <property type="match status" value="1"/>
</dbReference>
<dbReference type="OrthoDB" id="128867at2759"/>
<protein>
    <recommendedName>
        <fullName evidence="5">WD40 repeat-like protein</fullName>
    </recommendedName>
</protein>
<organism evidence="3 4">
    <name type="scientific">Mycena indigotica</name>
    <dbReference type="NCBI Taxonomy" id="2126181"/>
    <lineage>
        <taxon>Eukaryota</taxon>
        <taxon>Fungi</taxon>
        <taxon>Dikarya</taxon>
        <taxon>Basidiomycota</taxon>
        <taxon>Agaricomycotina</taxon>
        <taxon>Agaricomycetes</taxon>
        <taxon>Agaricomycetidae</taxon>
        <taxon>Agaricales</taxon>
        <taxon>Marasmiineae</taxon>
        <taxon>Mycenaceae</taxon>
        <taxon>Mycena</taxon>
    </lineage>
</organism>
<comment type="caution">
    <text evidence="3">The sequence shown here is derived from an EMBL/GenBank/DDBJ whole genome shotgun (WGS) entry which is preliminary data.</text>
</comment>
<evidence type="ECO:0000313" key="4">
    <source>
        <dbReference type="Proteomes" id="UP000636479"/>
    </source>
</evidence>
<dbReference type="Gene3D" id="2.130.10.10">
    <property type="entry name" value="YVTN repeat-like/Quinoprotein amine dehydrogenase"/>
    <property type="match status" value="1"/>
</dbReference>
<dbReference type="GeneID" id="59347490"/>
<dbReference type="InterPro" id="IPR052254">
    <property type="entry name" value="CUL4-DDB1_E3_ligase_receptor"/>
</dbReference>
<sequence>MPLDLPGFYFDAERNRYFPVGSQRPIAPIVADLPTLPTPIQSLPIAPRRSFSSFGRNTASLPSFASRKRKARTVLQARFPSTQIGRPEHSNVDSPISAFCLGSTRQFLGDTSGWLWSRDFQPYQDDYELEAAAPWTGDICPAPKCEISTICTSQSRCVAVSFAPKTKVCIQDDPDRMSILTLSNVYDVRCASLEGSSLSLGAARNVAYLANLDHGNAVRNLATGSDVFSVASHEWLIWSGTRGGTVLRFDTRIATTKPASNIVTESTALWSSSGARSSAQQASTTTFIYPIHAGTSSGLVVGYMDGRLGMMDTRFLRPHSAPVITYLGHVGSVSTQLGAVVDTSGRFLFAAGGDCRLRAWALDNGEPVLADTNSRIQSLFSDSRRFSSPFVSLQLREDEDVLPVLWAAEKGGSIWRWRLGDHEPATSLAAGLIMVFHECNSILPTAASRRPGDWFESANDRGVRWKKDWRVYSGTLADTSRIESRRLVEHFT</sequence>
<dbReference type="EMBL" id="JACAZF010000007">
    <property type="protein sequence ID" value="KAF7298828.1"/>
    <property type="molecule type" value="Genomic_DNA"/>
</dbReference>
<dbReference type="AlphaFoldDB" id="A0A8H6SFY0"/>
<dbReference type="Proteomes" id="UP000636479">
    <property type="component" value="Unassembled WGS sequence"/>
</dbReference>
<proteinExistence type="predicted"/>
<keyword evidence="4" id="KW-1185">Reference proteome</keyword>
<gene>
    <name evidence="3" type="ORF">MIND_00830400</name>
</gene>
<evidence type="ECO:0000256" key="1">
    <source>
        <dbReference type="ARBA" id="ARBA00022574"/>
    </source>
</evidence>
<dbReference type="SUPFAM" id="SSF50978">
    <property type="entry name" value="WD40 repeat-like"/>
    <property type="match status" value="1"/>
</dbReference>